<keyword evidence="2" id="KW-0560">Oxidoreductase</keyword>
<dbReference type="InterPro" id="IPR017972">
    <property type="entry name" value="Cyt_P450_CS"/>
</dbReference>
<evidence type="ECO:0000313" key="3">
    <source>
        <dbReference type="EMBL" id="MFF1278237.1"/>
    </source>
</evidence>
<dbReference type="InterPro" id="IPR001128">
    <property type="entry name" value="Cyt_P450"/>
</dbReference>
<accession>A0ABW6QGI3</accession>
<dbReference type="PANTHER" id="PTHR46696:SF1">
    <property type="entry name" value="CYTOCHROME P450 YJIB-RELATED"/>
    <property type="match status" value="1"/>
</dbReference>
<dbReference type="Gene3D" id="1.10.630.10">
    <property type="entry name" value="Cytochrome P450"/>
    <property type="match status" value="1"/>
</dbReference>
<dbReference type="PANTHER" id="PTHR46696">
    <property type="entry name" value="P450, PUTATIVE (EUROFUNG)-RELATED"/>
    <property type="match status" value="1"/>
</dbReference>
<evidence type="ECO:0000256" key="2">
    <source>
        <dbReference type="RuleBase" id="RU000461"/>
    </source>
</evidence>
<dbReference type="PRINTS" id="PR00359">
    <property type="entry name" value="BP450"/>
</dbReference>
<keyword evidence="2" id="KW-0479">Metal-binding</keyword>
<keyword evidence="2" id="KW-0408">Iron</keyword>
<evidence type="ECO:0000256" key="1">
    <source>
        <dbReference type="ARBA" id="ARBA00010617"/>
    </source>
</evidence>
<evidence type="ECO:0000313" key="4">
    <source>
        <dbReference type="Proteomes" id="UP001601627"/>
    </source>
</evidence>
<reference evidence="3 4" key="1">
    <citation type="submission" date="2024-09" db="EMBL/GenBank/DDBJ databases">
        <title>The Natural Products Discovery Center: Release of the First 8490 Sequenced Strains for Exploring Actinobacteria Biosynthetic Diversity.</title>
        <authorList>
            <person name="Kalkreuter E."/>
            <person name="Kautsar S.A."/>
            <person name="Yang D."/>
            <person name="Bader C.D."/>
            <person name="Teijaro C.N."/>
            <person name="Fluegel L."/>
            <person name="Davis C.M."/>
            <person name="Simpson J.R."/>
            <person name="Lauterbach L."/>
            <person name="Steele A.D."/>
            <person name="Gui C."/>
            <person name="Meng S."/>
            <person name="Li G."/>
            <person name="Viehrig K."/>
            <person name="Ye F."/>
            <person name="Su P."/>
            <person name="Kiefer A.F."/>
            <person name="Nichols A."/>
            <person name="Cepeda A.J."/>
            <person name="Yan W."/>
            <person name="Fan B."/>
            <person name="Jiang Y."/>
            <person name="Adhikari A."/>
            <person name="Zheng C.-J."/>
            <person name="Schuster L."/>
            <person name="Cowan T.M."/>
            <person name="Smanski M.J."/>
            <person name="Chevrette M.G."/>
            <person name="De Carvalho L.P.S."/>
            <person name="Shen B."/>
        </authorList>
    </citation>
    <scope>NUCLEOTIDE SEQUENCE [LARGE SCALE GENOMIC DNA]</scope>
    <source>
        <strain evidence="3 4">NPDC058328</strain>
    </source>
</reference>
<comment type="similarity">
    <text evidence="1 2">Belongs to the cytochrome P450 family.</text>
</comment>
<proteinExistence type="inferred from homology"/>
<sequence length="421" mass="46881">MTVTDLTGEDFDPFTTHREDPYPFLAEARRNQPVFYSERLEAWCVTRHEDIERILRDGVMFSCYDHNPRPPATVSAELLQTLATWRGDARPMGSIDGTEHTRIRTVAGRGFTARALRAYETRITDAADALLDGLQRQPSFAFIAAFAYPFPLSVILNVLGVPQNYHDRCREWTELRLRVMLPRDPPSLDVQQQCVQGLKDFAAMSRAVVADRLEQPQEDLISAMLHSEFHGHRMTPDEVVAQIPTLISAGHESTAQALAGSVHRLLSTPGGWSQLVDGDLNVGAFVEEGLRHDGPLAGFFRTAMDDCELAGVRLPRGARIFLAYASASRDEAVFTDPDTFNSERANVRSHLAFGGGPHHCVGAALARQELVIGLRRLAERLPRLALADLEVHRLDRFPLRAMSDFRVTSGNRPVRTAHEAS</sequence>
<dbReference type="Proteomes" id="UP001601627">
    <property type="component" value="Unassembled WGS sequence"/>
</dbReference>
<comment type="caution">
    <text evidence="3">The sequence shown here is derived from an EMBL/GenBank/DDBJ whole genome shotgun (WGS) entry which is preliminary data.</text>
</comment>
<protein>
    <submittedName>
        <fullName evidence="3">Cytochrome P450</fullName>
    </submittedName>
</protein>
<keyword evidence="2" id="KW-0503">Monooxygenase</keyword>
<keyword evidence="4" id="KW-1185">Reference proteome</keyword>
<keyword evidence="2" id="KW-0349">Heme</keyword>
<dbReference type="Pfam" id="PF00067">
    <property type="entry name" value="p450"/>
    <property type="match status" value="1"/>
</dbReference>
<dbReference type="PROSITE" id="PS00086">
    <property type="entry name" value="CYTOCHROME_P450"/>
    <property type="match status" value="1"/>
</dbReference>
<dbReference type="SUPFAM" id="SSF48264">
    <property type="entry name" value="Cytochrome P450"/>
    <property type="match status" value="1"/>
</dbReference>
<name>A0ABW6QGI3_9ACTN</name>
<dbReference type="InterPro" id="IPR002397">
    <property type="entry name" value="Cyt_P450_B"/>
</dbReference>
<dbReference type="EMBL" id="JBHVZQ010000052">
    <property type="protein sequence ID" value="MFF1278237.1"/>
    <property type="molecule type" value="Genomic_DNA"/>
</dbReference>
<organism evidence="3 4">
    <name type="scientific">Streptomyces marokkonensis</name>
    <dbReference type="NCBI Taxonomy" id="324855"/>
    <lineage>
        <taxon>Bacteria</taxon>
        <taxon>Bacillati</taxon>
        <taxon>Actinomycetota</taxon>
        <taxon>Actinomycetes</taxon>
        <taxon>Kitasatosporales</taxon>
        <taxon>Streptomycetaceae</taxon>
        <taxon>Streptomyces</taxon>
    </lineage>
</organism>
<dbReference type="InterPro" id="IPR036396">
    <property type="entry name" value="Cyt_P450_sf"/>
</dbReference>
<gene>
    <name evidence="3" type="ORF">ACFVZC_33430</name>
</gene>
<dbReference type="RefSeq" id="WP_388240645.1">
    <property type="nucleotide sequence ID" value="NZ_JBHVZQ010000052.1"/>
</dbReference>